<dbReference type="InParanoid" id="A0A7G1G7F4"/>
<keyword evidence="2" id="KW-1133">Transmembrane helix</keyword>
<reference evidence="3 4" key="1">
    <citation type="submission" date="2018-06" db="EMBL/GenBank/DDBJ databases">
        <title>Genome sequencing of Oceanotoga sp. sy52.</title>
        <authorList>
            <person name="Mori K."/>
        </authorList>
    </citation>
    <scope>NUCLEOTIDE SEQUENCE [LARGE SCALE GENOMIC DNA]</scope>
    <source>
        <strain evidence="4">sy52</strain>
    </source>
</reference>
<keyword evidence="4" id="KW-1185">Reference proteome</keyword>
<dbReference type="EMBL" id="AP018712">
    <property type="protein sequence ID" value="BBE29952.1"/>
    <property type="molecule type" value="Genomic_DNA"/>
</dbReference>
<dbReference type="Proteomes" id="UP000516361">
    <property type="component" value="Chromosome"/>
</dbReference>
<organism evidence="3 4">
    <name type="scientific">Tepiditoga spiralis</name>
    <dbReference type="NCBI Taxonomy" id="2108365"/>
    <lineage>
        <taxon>Bacteria</taxon>
        <taxon>Thermotogati</taxon>
        <taxon>Thermotogota</taxon>
        <taxon>Thermotogae</taxon>
        <taxon>Petrotogales</taxon>
        <taxon>Petrotogaceae</taxon>
        <taxon>Tepiditoga</taxon>
    </lineage>
</organism>
<dbReference type="InterPro" id="IPR019734">
    <property type="entry name" value="TPR_rpt"/>
</dbReference>
<feature type="repeat" description="TPR" evidence="1">
    <location>
        <begin position="411"/>
        <end position="444"/>
    </location>
</feature>
<keyword evidence="1" id="KW-0802">TPR repeat</keyword>
<evidence type="ECO:0000256" key="2">
    <source>
        <dbReference type="SAM" id="Phobius"/>
    </source>
</evidence>
<dbReference type="AlphaFoldDB" id="A0A7G1G7F4"/>
<gene>
    <name evidence="3" type="ORF">OSSY52_00930</name>
</gene>
<name>A0A7G1G7F4_9BACT</name>
<dbReference type="KEGG" id="ocy:OSSY52_00930"/>
<dbReference type="SUPFAM" id="SSF48452">
    <property type="entry name" value="TPR-like"/>
    <property type="match status" value="1"/>
</dbReference>
<evidence type="ECO:0000256" key="1">
    <source>
        <dbReference type="PROSITE-ProRule" id="PRU00339"/>
    </source>
</evidence>
<keyword evidence="2" id="KW-0472">Membrane</keyword>
<dbReference type="InterPro" id="IPR011990">
    <property type="entry name" value="TPR-like_helical_dom_sf"/>
</dbReference>
<sequence>MKKIILIFLIIFSIQIFSITLENIYNLSKNSSTLDKSWKELVLYIQKNGSNQQLERYGEIISAKKYLYNKYKNFKFINTIISEDLKEFLIGIGIIDFNFSEEDTKKILYIFKNLPKTIQNILESGKMEEINLKYSYKIKGLNSYVNQKSDDLFLKYLIDKTIQNPPFFDKDMQNFVNTFISKSHIIKMNEIIESSRYYIQEKDFMGGYNLLKFLYEKNYISDKNLKQYYKLKTYFELKNKLSTYASTVYTFENQEIEKYTYDVLSLINSVSNLTLSKKMLEDILYSIVKVLNTRIEKLDKKLNVDFSNIQINNLNEELSNEIIKLKLKLNYSKDIIKNASNNKTEKSNKIKTNFFIEYLFIFLVIITLIILMLLFELFPSEKKVEFLCKIGMGKYGLRLTEKLILKNPNYYKYYILLATVYEVIGDFEKSISAYKTATNLKKKSGGNE</sequence>
<dbReference type="Gene3D" id="1.25.40.10">
    <property type="entry name" value="Tetratricopeptide repeat domain"/>
    <property type="match status" value="1"/>
</dbReference>
<accession>A0A7G1G7F4</accession>
<dbReference type="PROSITE" id="PS50005">
    <property type="entry name" value="TPR"/>
    <property type="match status" value="1"/>
</dbReference>
<evidence type="ECO:0000313" key="4">
    <source>
        <dbReference type="Proteomes" id="UP000516361"/>
    </source>
</evidence>
<dbReference type="RefSeq" id="WP_190615095.1">
    <property type="nucleotide sequence ID" value="NZ_AP018712.1"/>
</dbReference>
<protein>
    <submittedName>
        <fullName evidence="3">Uncharacterized protein</fullName>
    </submittedName>
</protein>
<feature type="transmembrane region" description="Helical" evidence="2">
    <location>
        <begin position="355"/>
        <end position="375"/>
    </location>
</feature>
<evidence type="ECO:0000313" key="3">
    <source>
        <dbReference type="EMBL" id="BBE29952.1"/>
    </source>
</evidence>
<proteinExistence type="predicted"/>
<keyword evidence="2" id="KW-0812">Transmembrane</keyword>